<dbReference type="SUPFAM" id="SSF55729">
    <property type="entry name" value="Acyl-CoA N-acyltransferases (Nat)"/>
    <property type="match status" value="1"/>
</dbReference>
<reference evidence="2" key="1">
    <citation type="submission" date="2018-05" db="EMBL/GenBank/DDBJ databases">
        <authorList>
            <person name="Lanie J.A."/>
            <person name="Ng W.-L."/>
            <person name="Kazmierczak K.M."/>
            <person name="Andrzejewski T.M."/>
            <person name="Davidsen T.M."/>
            <person name="Wayne K.J."/>
            <person name="Tettelin H."/>
            <person name="Glass J.I."/>
            <person name="Rusch D."/>
            <person name="Podicherti R."/>
            <person name="Tsui H.-C.T."/>
            <person name="Winkler M.E."/>
        </authorList>
    </citation>
    <scope>NUCLEOTIDE SEQUENCE</scope>
</reference>
<dbReference type="GO" id="GO:0016747">
    <property type="term" value="F:acyltransferase activity, transferring groups other than amino-acyl groups"/>
    <property type="evidence" value="ECO:0007669"/>
    <property type="project" value="InterPro"/>
</dbReference>
<evidence type="ECO:0000313" key="2">
    <source>
        <dbReference type="EMBL" id="SVB74890.1"/>
    </source>
</evidence>
<proteinExistence type="predicted"/>
<sequence>MGEYLDIKLKPVAKSDHRFLYQHLKERNPSANISHKKMPTYAEHVKFVMSRPYSKWYIIIHKNKKVGTIYLTKQNEIGIFIKNKMQDKRIGQRTLELLMEKNPRKRYLANVSPKNKKSIRFFTGNAFKLIQYTYEL</sequence>
<name>A0A382GIA3_9ZZZZ</name>
<organism evidence="2">
    <name type="scientific">marine metagenome</name>
    <dbReference type="NCBI Taxonomy" id="408172"/>
    <lineage>
        <taxon>unclassified sequences</taxon>
        <taxon>metagenomes</taxon>
        <taxon>ecological metagenomes</taxon>
    </lineage>
</organism>
<evidence type="ECO:0000259" key="1">
    <source>
        <dbReference type="PROSITE" id="PS51186"/>
    </source>
</evidence>
<dbReference type="Pfam" id="PF00583">
    <property type="entry name" value="Acetyltransf_1"/>
    <property type="match status" value="1"/>
</dbReference>
<dbReference type="InterPro" id="IPR000182">
    <property type="entry name" value="GNAT_dom"/>
</dbReference>
<gene>
    <name evidence="2" type="ORF">METZ01_LOCUS227744</name>
</gene>
<dbReference type="AlphaFoldDB" id="A0A382GIA3"/>
<dbReference type="PROSITE" id="PS51186">
    <property type="entry name" value="GNAT"/>
    <property type="match status" value="1"/>
</dbReference>
<accession>A0A382GIA3</accession>
<dbReference type="InterPro" id="IPR016181">
    <property type="entry name" value="Acyl_CoA_acyltransferase"/>
</dbReference>
<dbReference type="Gene3D" id="3.40.630.30">
    <property type="match status" value="1"/>
</dbReference>
<dbReference type="EMBL" id="UINC01055701">
    <property type="protein sequence ID" value="SVB74890.1"/>
    <property type="molecule type" value="Genomic_DNA"/>
</dbReference>
<protein>
    <recommendedName>
        <fullName evidence="1">N-acetyltransferase domain-containing protein</fullName>
    </recommendedName>
</protein>
<feature type="domain" description="N-acetyltransferase" evidence="1">
    <location>
        <begin position="7"/>
        <end position="136"/>
    </location>
</feature>